<evidence type="ECO:0000256" key="1">
    <source>
        <dbReference type="SAM" id="MobiDB-lite"/>
    </source>
</evidence>
<dbReference type="PANTHER" id="PTHR37708:SF2">
    <property type="entry name" value="HOMEOBOX HOX-B3-LIKE PROTEIN"/>
    <property type="match status" value="1"/>
</dbReference>
<dbReference type="EMBL" id="GISG01185526">
    <property type="protein sequence ID" value="MBA4654918.1"/>
    <property type="molecule type" value="Transcribed_RNA"/>
</dbReference>
<sequence length="221" mass="24735">MEETKGSLQLTLDPVYLILSQYSDPLNTHNSLLQFTTDSHLMERGPRYYAYAQLRELKLRSNRAKFEEFDPYSDIPRSESTPAKNSVKFQENSIDSNKKRRSSVLAQSVGDFSPVLRKENRRPPENRIPRAEKSGTPPSGTAKREKVCVSGTKMGGGSRSVNSGEKQSGGRLMMMGRKSYASIDELKGLSIAASNAINGENRVGKRSNVLRKSTVFSTRYY</sequence>
<dbReference type="PANTHER" id="PTHR37708">
    <property type="entry name" value="HOMEOBOX HOX-B3-LIKE PROTEIN"/>
    <property type="match status" value="1"/>
</dbReference>
<feature type="region of interest" description="Disordered" evidence="1">
    <location>
        <begin position="72"/>
        <end position="170"/>
    </location>
</feature>
<accession>A0A7C8ZYK4</accession>
<reference evidence="2" key="1">
    <citation type="journal article" date="2013" name="J. Plant Res.">
        <title>Effect of fungi and light on seed germination of three Opuntia species from semiarid lands of central Mexico.</title>
        <authorList>
            <person name="Delgado-Sanchez P."/>
            <person name="Jimenez-Bremont J.F."/>
            <person name="Guerrero-Gonzalez Mde L."/>
            <person name="Flores J."/>
        </authorList>
    </citation>
    <scope>NUCLEOTIDE SEQUENCE</scope>
    <source>
        <tissue evidence="2">Cladode</tissue>
    </source>
</reference>
<protein>
    <submittedName>
        <fullName evidence="2">Uncharacterized protein</fullName>
    </submittedName>
</protein>
<dbReference type="AlphaFoldDB" id="A0A7C8ZYK4"/>
<organism evidence="2">
    <name type="scientific">Opuntia streptacantha</name>
    <name type="common">Prickly pear cactus</name>
    <name type="synonym">Opuntia cardona</name>
    <dbReference type="NCBI Taxonomy" id="393608"/>
    <lineage>
        <taxon>Eukaryota</taxon>
        <taxon>Viridiplantae</taxon>
        <taxon>Streptophyta</taxon>
        <taxon>Embryophyta</taxon>
        <taxon>Tracheophyta</taxon>
        <taxon>Spermatophyta</taxon>
        <taxon>Magnoliopsida</taxon>
        <taxon>eudicotyledons</taxon>
        <taxon>Gunneridae</taxon>
        <taxon>Pentapetalae</taxon>
        <taxon>Caryophyllales</taxon>
        <taxon>Cactineae</taxon>
        <taxon>Cactaceae</taxon>
        <taxon>Opuntioideae</taxon>
        <taxon>Opuntia</taxon>
    </lineage>
</organism>
<proteinExistence type="predicted"/>
<feature type="compositionally biased region" description="Polar residues" evidence="1">
    <location>
        <begin position="78"/>
        <end position="95"/>
    </location>
</feature>
<name>A0A7C8ZYK4_OPUST</name>
<reference evidence="2" key="2">
    <citation type="submission" date="2020-07" db="EMBL/GenBank/DDBJ databases">
        <authorList>
            <person name="Vera ALvarez R."/>
            <person name="Arias-Moreno D.M."/>
            <person name="Jimenez-Jacinto V."/>
            <person name="Jimenez-Bremont J.F."/>
            <person name="Swaminathan K."/>
            <person name="Moose S.P."/>
            <person name="Guerrero-Gonzalez M.L."/>
            <person name="Marino-Ramirez L."/>
            <person name="Landsman D."/>
            <person name="Rodriguez-Kessler M."/>
            <person name="Delgado-Sanchez P."/>
        </authorList>
    </citation>
    <scope>NUCLEOTIDE SEQUENCE</scope>
    <source>
        <tissue evidence="2">Cladode</tissue>
    </source>
</reference>
<feature type="compositionally biased region" description="Basic and acidic residues" evidence="1">
    <location>
        <begin position="116"/>
        <end position="133"/>
    </location>
</feature>
<evidence type="ECO:0000313" key="2">
    <source>
        <dbReference type="EMBL" id="MBA4654918.1"/>
    </source>
</evidence>